<dbReference type="SMART" id="SM00248">
    <property type="entry name" value="ANK"/>
    <property type="match status" value="3"/>
</dbReference>
<dbReference type="InterPro" id="IPR002110">
    <property type="entry name" value="Ankyrin_rpt"/>
</dbReference>
<accession>A0ABP9HE35</accession>
<dbReference type="PROSITE" id="PS51257">
    <property type="entry name" value="PROKAR_LIPOPROTEIN"/>
    <property type="match status" value="1"/>
</dbReference>
<evidence type="ECO:0000256" key="3">
    <source>
        <dbReference type="PROSITE-ProRule" id="PRU00023"/>
    </source>
</evidence>
<name>A0ABP9HE35_9FLAO</name>
<dbReference type="PROSITE" id="PS50297">
    <property type="entry name" value="ANK_REP_REGION"/>
    <property type="match status" value="2"/>
</dbReference>
<keyword evidence="1" id="KW-0677">Repeat</keyword>
<evidence type="ECO:0000256" key="2">
    <source>
        <dbReference type="ARBA" id="ARBA00023043"/>
    </source>
</evidence>
<feature type="repeat" description="ANK" evidence="3">
    <location>
        <begin position="81"/>
        <end position="113"/>
    </location>
</feature>
<keyword evidence="4" id="KW-0732">Signal</keyword>
<keyword evidence="6" id="KW-1185">Reference proteome</keyword>
<evidence type="ECO:0000256" key="1">
    <source>
        <dbReference type="ARBA" id="ARBA00022737"/>
    </source>
</evidence>
<evidence type="ECO:0008006" key="7">
    <source>
        <dbReference type="Google" id="ProtNLM"/>
    </source>
</evidence>
<evidence type="ECO:0000313" key="5">
    <source>
        <dbReference type="EMBL" id="GAA4968753.1"/>
    </source>
</evidence>
<sequence>MKTLNINTFKMKIKMLFLTVLFASACAQSDKKSTVNNNVGVEKTVTKPSIDIHTAVISGNIEAVKQHIKAGTNINQKEAMSGSTPLMSATTFNKPQIAKLLIDSDADLSVKNNDGSNVLHTAAFFGRIEIVQMLIDAKADKSLRNNFGATPRETVMANFEEVKPFYEMLVQQLEPMGFTLDMEELKKARPVIAMMLQ</sequence>
<dbReference type="Gene3D" id="1.25.40.20">
    <property type="entry name" value="Ankyrin repeat-containing domain"/>
    <property type="match status" value="1"/>
</dbReference>
<dbReference type="PROSITE" id="PS50088">
    <property type="entry name" value="ANK_REPEAT"/>
    <property type="match status" value="2"/>
</dbReference>
<gene>
    <name evidence="5" type="ORF">GCM10023315_17970</name>
</gene>
<dbReference type="SUPFAM" id="SSF48403">
    <property type="entry name" value="Ankyrin repeat"/>
    <property type="match status" value="1"/>
</dbReference>
<dbReference type="Pfam" id="PF12796">
    <property type="entry name" value="Ank_2"/>
    <property type="match status" value="1"/>
</dbReference>
<dbReference type="PANTHER" id="PTHR24171">
    <property type="entry name" value="ANKYRIN REPEAT DOMAIN-CONTAINING PROTEIN 39-RELATED"/>
    <property type="match status" value="1"/>
</dbReference>
<feature type="repeat" description="ANK" evidence="3">
    <location>
        <begin position="114"/>
        <end position="146"/>
    </location>
</feature>
<proteinExistence type="predicted"/>
<comment type="caution">
    <text evidence="5">The sequence shown here is derived from an EMBL/GenBank/DDBJ whole genome shotgun (WGS) entry which is preliminary data.</text>
</comment>
<organism evidence="5 6">
    <name type="scientific">Algibacter aquimarinus</name>
    <dbReference type="NCBI Taxonomy" id="1136748"/>
    <lineage>
        <taxon>Bacteria</taxon>
        <taxon>Pseudomonadati</taxon>
        <taxon>Bacteroidota</taxon>
        <taxon>Flavobacteriia</taxon>
        <taxon>Flavobacteriales</taxon>
        <taxon>Flavobacteriaceae</taxon>
        <taxon>Algibacter</taxon>
    </lineage>
</organism>
<dbReference type="RefSeq" id="WP_345167294.1">
    <property type="nucleotide sequence ID" value="NZ_BAABJK010000004.1"/>
</dbReference>
<dbReference type="Proteomes" id="UP001501692">
    <property type="component" value="Unassembled WGS sequence"/>
</dbReference>
<protein>
    <recommendedName>
        <fullName evidence="7">Ankyrin repeat domain-containing protein</fullName>
    </recommendedName>
</protein>
<keyword evidence="2 3" id="KW-0040">ANK repeat</keyword>
<feature type="signal peptide" evidence="4">
    <location>
        <begin position="1"/>
        <end position="27"/>
    </location>
</feature>
<feature type="chain" id="PRO_5047084562" description="Ankyrin repeat domain-containing protein" evidence="4">
    <location>
        <begin position="28"/>
        <end position="197"/>
    </location>
</feature>
<dbReference type="EMBL" id="BAABJK010000004">
    <property type="protein sequence ID" value="GAA4968753.1"/>
    <property type="molecule type" value="Genomic_DNA"/>
</dbReference>
<evidence type="ECO:0000313" key="6">
    <source>
        <dbReference type="Proteomes" id="UP001501692"/>
    </source>
</evidence>
<evidence type="ECO:0000256" key="4">
    <source>
        <dbReference type="SAM" id="SignalP"/>
    </source>
</evidence>
<reference evidence="6" key="1">
    <citation type="journal article" date="2019" name="Int. J. Syst. Evol. Microbiol.">
        <title>The Global Catalogue of Microorganisms (GCM) 10K type strain sequencing project: providing services to taxonomists for standard genome sequencing and annotation.</title>
        <authorList>
            <consortium name="The Broad Institute Genomics Platform"/>
            <consortium name="The Broad Institute Genome Sequencing Center for Infectious Disease"/>
            <person name="Wu L."/>
            <person name="Ma J."/>
        </authorList>
    </citation>
    <scope>NUCLEOTIDE SEQUENCE [LARGE SCALE GENOMIC DNA]</scope>
    <source>
        <strain evidence="6">JCM 18287</strain>
    </source>
</reference>
<dbReference type="InterPro" id="IPR036770">
    <property type="entry name" value="Ankyrin_rpt-contain_sf"/>
</dbReference>